<feature type="compositionally biased region" description="Basic residues" evidence="1">
    <location>
        <begin position="153"/>
        <end position="163"/>
    </location>
</feature>
<feature type="compositionally biased region" description="Polar residues" evidence="1">
    <location>
        <begin position="39"/>
        <end position="65"/>
    </location>
</feature>
<evidence type="ECO:0000313" key="3">
    <source>
        <dbReference type="Proteomes" id="UP001172155"/>
    </source>
</evidence>
<feature type="region of interest" description="Disordered" evidence="1">
    <location>
        <begin position="497"/>
        <end position="560"/>
    </location>
</feature>
<comment type="caution">
    <text evidence="2">The sequence shown here is derived from an EMBL/GenBank/DDBJ whole genome shotgun (WGS) entry which is preliminary data.</text>
</comment>
<feature type="region of interest" description="Disordered" evidence="1">
    <location>
        <begin position="1"/>
        <end position="70"/>
    </location>
</feature>
<dbReference type="Proteomes" id="UP001172155">
    <property type="component" value="Unassembled WGS sequence"/>
</dbReference>
<evidence type="ECO:0000313" key="2">
    <source>
        <dbReference type="EMBL" id="KAK0743050.1"/>
    </source>
</evidence>
<reference evidence="2" key="1">
    <citation type="submission" date="2023-06" db="EMBL/GenBank/DDBJ databases">
        <title>Genome-scale phylogeny and comparative genomics of the fungal order Sordariales.</title>
        <authorList>
            <consortium name="Lawrence Berkeley National Laboratory"/>
            <person name="Hensen N."/>
            <person name="Bonometti L."/>
            <person name="Westerberg I."/>
            <person name="Brannstrom I.O."/>
            <person name="Guillou S."/>
            <person name="Cros-Aarteil S."/>
            <person name="Calhoun S."/>
            <person name="Haridas S."/>
            <person name="Kuo A."/>
            <person name="Mondo S."/>
            <person name="Pangilinan J."/>
            <person name="Riley R."/>
            <person name="LaButti K."/>
            <person name="Andreopoulos B."/>
            <person name="Lipzen A."/>
            <person name="Chen C."/>
            <person name="Yanf M."/>
            <person name="Daum C."/>
            <person name="Ng V."/>
            <person name="Clum A."/>
            <person name="Steindorff A."/>
            <person name="Ohm R."/>
            <person name="Martin F."/>
            <person name="Silar P."/>
            <person name="Natvig D."/>
            <person name="Lalanne C."/>
            <person name="Gautier V."/>
            <person name="Ament-velasquez S.L."/>
            <person name="Kruys A."/>
            <person name="Hutchinson M.I."/>
            <person name="Powell A.J."/>
            <person name="Barry K."/>
            <person name="Miller A.N."/>
            <person name="Grigoriev I.V."/>
            <person name="Debuchy R."/>
            <person name="Gladieux P."/>
            <person name="Thoren M.H."/>
            <person name="Johannesson H."/>
        </authorList>
    </citation>
    <scope>NUCLEOTIDE SEQUENCE</scope>
    <source>
        <strain evidence="2">SMH3187-1</strain>
    </source>
</reference>
<organism evidence="2 3">
    <name type="scientific">Schizothecium vesticola</name>
    <dbReference type="NCBI Taxonomy" id="314040"/>
    <lineage>
        <taxon>Eukaryota</taxon>
        <taxon>Fungi</taxon>
        <taxon>Dikarya</taxon>
        <taxon>Ascomycota</taxon>
        <taxon>Pezizomycotina</taxon>
        <taxon>Sordariomycetes</taxon>
        <taxon>Sordariomycetidae</taxon>
        <taxon>Sordariales</taxon>
        <taxon>Schizotheciaceae</taxon>
        <taxon>Schizothecium</taxon>
    </lineage>
</organism>
<feature type="compositionally biased region" description="Low complexity" evidence="1">
    <location>
        <begin position="544"/>
        <end position="560"/>
    </location>
</feature>
<feature type="compositionally biased region" description="Polar residues" evidence="1">
    <location>
        <begin position="505"/>
        <end position="528"/>
    </location>
</feature>
<feature type="compositionally biased region" description="Polar residues" evidence="1">
    <location>
        <begin position="165"/>
        <end position="176"/>
    </location>
</feature>
<feature type="compositionally biased region" description="Polar residues" evidence="1">
    <location>
        <begin position="228"/>
        <end position="242"/>
    </location>
</feature>
<gene>
    <name evidence="2" type="ORF">B0T18DRAFT_391905</name>
</gene>
<protein>
    <recommendedName>
        <fullName evidence="4">BTB domain-containing protein</fullName>
    </recommendedName>
</protein>
<accession>A0AA40EPE6</accession>
<feature type="compositionally biased region" description="Low complexity" evidence="1">
    <location>
        <begin position="177"/>
        <end position="191"/>
    </location>
</feature>
<proteinExistence type="predicted"/>
<feature type="compositionally biased region" description="Polar residues" evidence="1">
    <location>
        <begin position="1"/>
        <end position="12"/>
    </location>
</feature>
<dbReference type="EMBL" id="JAUKUD010000005">
    <property type="protein sequence ID" value="KAK0743050.1"/>
    <property type="molecule type" value="Genomic_DNA"/>
</dbReference>
<feature type="region of interest" description="Disordered" evidence="1">
    <location>
        <begin position="144"/>
        <end position="246"/>
    </location>
</feature>
<keyword evidence="3" id="KW-1185">Reference proteome</keyword>
<evidence type="ECO:0008006" key="4">
    <source>
        <dbReference type="Google" id="ProtNLM"/>
    </source>
</evidence>
<name>A0AA40EPE6_9PEZI</name>
<dbReference type="AlphaFoldDB" id="A0AA40EPE6"/>
<feature type="region of interest" description="Disordered" evidence="1">
    <location>
        <begin position="84"/>
        <end position="112"/>
    </location>
</feature>
<evidence type="ECO:0000256" key="1">
    <source>
        <dbReference type="SAM" id="MobiDB-lite"/>
    </source>
</evidence>
<sequence length="674" mass="72304">MAPVNGASNKPTTMPPTKRTIYPPAIPHMYSKKKDQKKTPQTNGSLNSNGGGKPSSSENGQTVSVGPSPIESAAAVVPSAQVTASNASADSRTVVAAPNGHPKADSFALSEPAQKVAPTVSISNAPSLNGPAHELSPVVGWQQHPAFRPPFHNPHHSNGHHPRLSNGSFAQNGFQESTSSSPIPHSSSAFLPPNPFLPPNAIRDGSRPPAPIRPSVDGVPAFEGGSNGPLTSGSFHDSQSSRFPDDVHRGQFPVTNGHGPFPIQNGHGPWGANGPVAASHIIKQNVQHEADTLQYLRSGAAMPDFPDCVLELHFPDTHVYSDHPDYVRLQKVVRLPAHRFILARSGALRQAMQKKDLGPGGVLVFHLGDKYMRSDVVCAAIRTMYGWSLGECIPYTDLVLRHQQDHMMLTLSYMAAGQDLQLPWVFGYAMQRAISLFEWDTVDLAVDFALSGMLLPRRSASPFDLGELMHHAMRFILLKFPQDFVLDVKVGDGGFPRLPRVGTSPEGSSHPSATGSCMPSGQRPSNPGLQKIRFGDLSAAEQNGHGPAGHAAAPAPRRAPTGVDTVLSRILLNLPYEFLKEVLEAPSLGGTLDLAKHLPIAEIIAEREARRMRALNRAGPELISALERAAAPPMVNGERDFYIYALGFKEEVCFGDGPFLVHTWTISPPGSEAA</sequence>